<evidence type="ECO:0000256" key="2">
    <source>
        <dbReference type="ARBA" id="ARBA00012438"/>
    </source>
</evidence>
<feature type="domain" description="Histidine kinase/HSP90-like ATPase" evidence="8">
    <location>
        <begin position="254"/>
        <end position="337"/>
    </location>
</feature>
<keyword evidence="3" id="KW-0808">Transferase</keyword>
<dbReference type="Proteomes" id="UP001205965">
    <property type="component" value="Unassembled WGS sequence"/>
</dbReference>
<dbReference type="EC" id="2.7.13.3" evidence="2"/>
<feature type="transmembrane region" description="Helical" evidence="7">
    <location>
        <begin position="21"/>
        <end position="40"/>
    </location>
</feature>
<evidence type="ECO:0000256" key="1">
    <source>
        <dbReference type="ARBA" id="ARBA00000085"/>
    </source>
</evidence>
<dbReference type="PANTHER" id="PTHR24421">
    <property type="entry name" value="NITRATE/NITRITE SENSOR PROTEIN NARX-RELATED"/>
    <property type="match status" value="1"/>
</dbReference>
<evidence type="ECO:0000256" key="5">
    <source>
        <dbReference type="ARBA" id="ARBA00023012"/>
    </source>
</evidence>
<comment type="catalytic activity">
    <reaction evidence="1">
        <text>ATP + protein L-histidine = ADP + protein N-phospho-L-histidine.</text>
        <dbReference type="EC" id="2.7.13.3"/>
    </reaction>
</comment>
<keyword evidence="7" id="KW-0812">Transmembrane</keyword>
<evidence type="ECO:0000313" key="9">
    <source>
        <dbReference type="EMBL" id="MCS5478062.1"/>
    </source>
</evidence>
<sequence length="468" mass="49457">MASDILASDRGDDLPGPEASWSTVLLAVTLGIALSVSFLSDSLAGPWLPLLIMALALLVGLSAQAVRGIGLSLVVGLVGIGGLLLLGARPFDGWYLLVRELGFLIVWAGFPWLLGFAWQLRGKVRHQAAEAARQRRREQVENLRRERDAERIALAETLHDDLGHALSLVALNLGRLELDQSLSAETKASVGAARAQLGDAVLRLGDSVARLRSGAAPGTPRDPSLSEVLDGARTAGVELDVHTLPQPGALVPLEAVRVVREAFTNAAKHAPGQPVTVFVRADEGGTTVDISNPLPTRAAPAAQGSGTGLAALAQRLQETGGHLEINDTGQRFSLTARVPAHPDAVVDSCDPPTDHQILASGRRRGRMIITAAVLAVLMALGLVETLLIQETTRAHLPAEDFAAISVGDTEEATRELLPDRELRPTPGEGCHDYAVTPNTFDDASGDVYRVCFADGLVTGINYVGSEDR</sequence>
<keyword evidence="4" id="KW-0418">Kinase</keyword>
<dbReference type="Gene3D" id="1.20.5.1930">
    <property type="match status" value="1"/>
</dbReference>
<keyword evidence="5" id="KW-0902">Two-component regulatory system</keyword>
<name>A0ABT2FS71_9CORY</name>
<evidence type="ECO:0000256" key="7">
    <source>
        <dbReference type="SAM" id="Phobius"/>
    </source>
</evidence>
<dbReference type="Pfam" id="PF02518">
    <property type="entry name" value="HATPase_c"/>
    <property type="match status" value="1"/>
</dbReference>
<evidence type="ECO:0000256" key="4">
    <source>
        <dbReference type="ARBA" id="ARBA00022777"/>
    </source>
</evidence>
<evidence type="ECO:0000256" key="3">
    <source>
        <dbReference type="ARBA" id="ARBA00022679"/>
    </source>
</evidence>
<feature type="transmembrane region" description="Helical" evidence="7">
    <location>
        <begin position="367"/>
        <end position="388"/>
    </location>
</feature>
<proteinExistence type="predicted"/>
<dbReference type="InterPro" id="IPR003594">
    <property type="entry name" value="HATPase_dom"/>
</dbReference>
<keyword evidence="7" id="KW-0472">Membrane</keyword>
<dbReference type="SUPFAM" id="SSF55874">
    <property type="entry name" value="ATPase domain of HSP90 chaperone/DNA topoisomerase II/histidine kinase"/>
    <property type="match status" value="1"/>
</dbReference>
<keyword evidence="6" id="KW-0175">Coiled coil</keyword>
<gene>
    <name evidence="9" type="ORF">NYP18_00140</name>
</gene>
<feature type="transmembrane region" description="Helical" evidence="7">
    <location>
        <begin position="70"/>
        <end position="88"/>
    </location>
</feature>
<feature type="transmembrane region" description="Helical" evidence="7">
    <location>
        <begin position="94"/>
        <end position="118"/>
    </location>
</feature>
<evidence type="ECO:0000256" key="6">
    <source>
        <dbReference type="SAM" id="Coils"/>
    </source>
</evidence>
<comment type="caution">
    <text evidence="9">The sequence shown here is derived from an EMBL/GenBank/DDBJ whole genome shotgun (WGS) entry which is preliminary data.</text>
</comment>
<accession>A0ABT2FS71</accession>
<dbReference type="InterPro" id="IPR050482">
    <property type="entry name" value="Sensor_HK_TwoCompSys"/>
</dbReference>
<dbReference type="RefSeq" id="WP_259426072.1">
    <property type="nucleotide sequence ID" value="NZ_JANWTC010000001.1"/>
</dbReference>
<keyword evidence="10" id="KW-1185">Reference proteome</keyword>
<dbReference type="InterPro" id="IPR036890">
    <property type="entry name" value="HATPase_C_sf"/>
</dbReference>
<feature type="coiled-coil region" evidence="6">
    <location>
        <begin position="126"/>
        <end position="153"/>
    </location>
</feature>
<dbReference type="Gene3D" id="3.30.565.10">
    <property type="entry name" value="Histidine kinase-like ATPase, C-terminal domain"/>
    <property type="match status" value="1"/>
</dbReference>
<organism evidence="9 10">
    <name type="scientific">Corynebacterium lemuris</name>
    <dbReference type="NCBI Taxonomy" id="1859292"/>
    <lineage>
        <taxon>Bacteria</taxon>
        <taxon>Bacillati</taxon>
        <taxon>Actinomycetota</taxon>
        <taxon>Actinomycetes</taxon>
        <taxon>Mycobacteriales</taxon>
        <taxon>Corynebacteriaceae</taxon>
        <taxon>Corynebacterium</taxon>
    </lineage>
</organism>
<dbReference type="PANTHER" id="PTHR24421:SF10">
    <property type="entry name" value="NITRATE_NITRITE SENSOR PROTEIN NARQ"/>
    <property type="match status" value="1"/>
</dbReference>
<protein>
    <recommendedName>
        <fullName evidence="2">histidine kinase</fullName>
        <ecNumber evidence="2">2.7.13.3</ecNumber>
    </recommendedName>
</protein>
<evidence type="ECO:0000259" key="8">
    <source>
        <dbReference type="Pfam" id="PF02518"/>
    </source>
</evidence>
<feature type="transmembrane region" description="Helical" evidence="7">
    <location>
        <begin position="46"/>
        <end position="63"/>
    </location>
</feature>
<dbReference type="CDD" id="cd16917">
    <property type="entry name" value="HATPase_UhpB-NarQ-NarX-like"/>
    <property type="match status" value="1"/>
</dbReference>
<evidence type="ECO:0000313" key="10">
    <source>
        <dbReference type="Proteomes" id="UP001205965"/>
    </source>
</evidence>
<reference evidence="9 10" key="1">
    <citation type="submission" date="2022-08" db="EMBL/GenBank/DDBJ databases">
        <title>YIM 101645 draft genome.</title>
        <authorList>
            <person name="Chen X."/>
        </authorList>
    </citation>
    <scope>NUCLEOTIDE SEQUENCE [LARGE SCALE GENOMIC DNA]</scope>
    <source>
        <strain evidence="9 10">YIM 101645</strain>
    </source>
</reference>
<keyword evidence="7" id="KW-1133">Transmembrane helix</keyword>
<dbReference type="EMBL" id="JANWTC010000001">
    <property type="protein sequence ID" value="MCS5478062.1"/>
    <property type="molecule type" value="Genomic_DNA"/>
</dbReference>